<feature type="non-terminal residue" evidence="6">
    <location>
        <position position="1"/>
    </location>
</feature>
<dbReference type="GO" id="GO:0003723">
    <property type="term" value="F:RNA binding"/>
    <property type="evidence" value="ECO:0007669"/>
    <property type="project" value="TreeGrafter"/>
</dbReference>
<dbReference type="HAMAP" id="MF_00499">
    <property type="entry name" value="Ribosomal_eL13"/>
    <property type="match status" value="1"/>
</dbReference>
<evidence type="ECO:0000313" key="6">
    <source>
        <dbReference type="EMBL" id="CAQ37778.1"/>
    </source>
</evidence>
<dbReference type="AlphaFoldDB" id="B7FDN4"/>
<evidence type="ECO:0000256" key="3">
    <source>
        <dbReference type="ARBA" id="ARBA00023274"/>
    </source>
</evidence>
<evidence type="ECO:0000256" key="4">
    <source>
        <dbReference type="ARBA" id="ARBA00035216"/>
    </source>
</evidence>
<dbReference type="InterPro" id="IPR001380">
    <property type="entry name" value="Ribosomal_eL13"/>
</dbReference>
<dbReference type="PANTHER" id="PTHR11722:SF0">
    <property type="entry name" value="LARGE RIBOSOMAL SUBUNIT PROTEIN EL13"/>
    <property type="match status" value="1"/>
</dbReference>
<feature type="non-terminal residue" evidence="6">
    <location>
        <position position="210"/>
    </location>
</feature>
<dbReference type="EMBL" id="AM980977">
    <property type="protein sequence ID" value="CAQ37778.1"/>
    <property type="molecule type" value="mRNA"/>
</dbReference>
<proteinExistence type="evidence at transcript level"/>
<dbReference type="PANTHER" id="PTHR11722">
    <property type="entry name" value="60S RIBOSOMAL PROTEIN L13"/>
    <property type="match status" value="1"/>
</dbReference>
<organism evidence="6">
    <name type="scientific">Echinorhynchus truttae</name>
    <dbReference type="NCBI Taxonomy" id="185727"/>
    <lineage>
        <taxon>Eukaryota</taxon>
        <taxon>Metazoa</taxon>
        <taxon>Spiralia</taxon>
        <taxon>Lophotrochozoa</taxon>
        <taxon>Acanthocephala</taxon>
        <taxon>Palaeacanthocephala</taxon>
        <taxon>Echinorhynchida</taxon>
        <taxon>Echinorhynchidae</taxon>
        <taxon>Echinorhynchus</taxon>
    </lineage>
</organism>
<keyword evidence="3" id="KW-0687">Ribonucleoprotein</keyword>
<reference evidence="6" key="1">
    <citation type="journal article" date="2008" name="BMC Evol. Biol.">
        <title>EST based phylogenomics of Syndermata questions monophyly of Eurotatoria.</title>
        <authorList>
            <person name="Witek A."/>
            <person name="Herlyn H."/>
            <person name="Meyer A."/>
            <person name="Boell L."/>
            <person name="Bucher G."/>
            <person name="Hankeln T."/>
        </authorList>
    </citation>
    <scope>NUCLEOTIDE SEQUENCE</scope>
</reference>
<protein>
    <recommendedName>
        <fullName evidence="4">Large ribosomal subunit protein eL13</fullName>
    </recommendedName>
    <alternativeName>
        <fullName evidence="5">60S ribosomal protein L13</fullName>
    </alternativeName>
</protein>
<sequence>MAPKHNNALQKNHFRKYWQRHIRTRFHHPMQIKRRKQRRVEKAAKIAPRPAAGPLRPLVHCPTVRYNTKIRLGRGFSLEELRAVNLNKNVARSIGIAVDHRRRNKSMESLNMNAERIRKYLSLLILFPKKASRPLKGDASPEECAGAVQCMDKEIISSKSAAHVEKDVPMEISEEMRNLKAFRTLRRARFGLWHQGRYDKKARAAEVDKK</sequence>
<dbReference type="GO" id="GO:0006412">
    <property type="term" value="P:translation"/>
    <property type="evidence" value="ECO:0007669"/>
    <property type="project" value="InterPro"/>
</dbReference>
<name>B7FDN4_9BILA</name>
<evidence type="ECO:0000256" key="1">
    <source>
        <dbReference type="ARBA" id="ARBA00005640"/>
    </source>
</evidence>
<dbReference type="GO" id="GO:0022625">
    <property type="term" value="C:cytosolic large ribosomal subunit"/>
    <property type="evidence" value="ECO:0007669"/>
    <property type="project" value="TreeGrafter"/>
</dbReference>
<gene>
    <name evidence="6" type="primary">RPL13</name>
</gene>
<keyword evidence="2 6" id="KW-0689">Ribosomal protein</keyword>
<evidence type="ECO:0000256" key="5">
    <source>
        <dbReference type="ARBA" id="ARBA00035321"/>
    </source>
</evidence>
<dbReference type="GO" id="GO:0003735">
    <property type="term" value="F:structural constituent of ribosome"/>
    <property type="evidence" value="ECO:0007669"/>
    <property type="project" value="InterPro"/>
</dbReference>
<comment type="similarity">
    <text evidence="1">Belongs to the eukaryotic ribosomal protein eL13 family.</text>
</comment>
<accession>B7FDN4</accession>
<evidence type="ECO:0000256" key="2">
    <source>
        <dbReference type="ARBA" id="ARBA00022980"/>
    </source>
</evidence>
<dbReference type="Gene3D" id="1.20.5.110">
    <property type="match status" value="1"/>
</dbReference>
<dbReference type="Pfam" id="PF01294">
    <property type="entry name" value="Ribosomal_L13e"/>
    <property type="match status" value="1"/>
</dbReference>